<dbReference type="Proteomes" id="UP000295375">
    <property type="component" value="Unassembled WGS sequence"/>
</dbReference>
<organism evidence="3 4">
    <name type="scientific">Permianibacter aggregans</name>
    <dbReference type="NCBI Taxonomy" id="1510150"/>
    <lineage>
        <taxon>Bacteria</taxon>
        <taxon>Pseudomonadati</taxon>
        <taxon>Pseudomonadota</taxon>
        <taxon>Gammaproteobacteria</taxon>
        <taxon>Pseudomonadales</taxon>
        <taxon>Pseudomonadaceae</taxon>
        <taxon>Permianibacter</taxon>
    </lineage>
</organism>
<dbReference type="OrthoDB" id="5382295at2"/>
<comment type="caution">
    <text evidence="3">The sequence shown here is derived from an EMBL/GenBank/DDBJ whole genome shotgun (WGS) entry which is preliminary data.</text>
</comment>
<dbReference type="InterPro" id="IPR046232">
    <property type="entry name" value="DUF6265"/>
</dbReference>
<name>A0A4R6UUT9_9GAMM</name>
<dbReference type="RefSeq" id="WP_133586937.1">
    <property type="nucleotide sequence ID" value="NZ_CP037953.1"/>
</dbReference>
<protein>
    <recommendedName>
        <fullName evidence="2">DUF6265 domain-containing protein</fullName>
    </recommendedName>
</protein>
<evidence type="ECO:0000256" key="1">
    <source>
        <dbReference type="SAM" id="SignalP"/>
    </source>
</evidence>
<keyword evidence="1" id="KW-0732">Signal</keyword>
<dbReference type="AlphaFoldDB" id="A0A4R6UUT9"/>
<keyword evidence="4" id="KW-1185">Reference proteome</keyword>
<feature type="domain" description="DUF6265" evidence="2">
    <location>
        <begin position="31"/>
        <end position="145"/>
    </location>
</feature>
<evidence type="ECO:0000313" key="3">
    <source>
        <dbReference type="EMBL" id="TDQ51080.1"/>
    </source>
</evidence>
<accession>A0A4R6UUT9</accession>
<dbReference type="Pfam" id="PF19780">
    <property type="entry name" value="DUF6265"/>
    <property type="match status" value="1"/>
</dbReference>
<proteinExistence type="predicted"/>
<gene>
    <name evidence="3" type="ORF">EV696_10149</name>
</gene>
<dbReference type="EMBL" id="SNYM01000001">
    <property type="protein sequence ID" value="TDQ51080.1"/>
    <property type="molecule type" value="Genomic_DNA"/>
</dbReference>
<evidence type="ECO:0000259" key="2">
    <source>
        <dbReference type="Pfam" id="PF19780"/>
    </source>
</evidence>
<reference evidence="3 4" key="1">
    <citation type="submission" date="2019-03" db="EMBL/GenBank/DDBJ databases">
        <title>Genomic Encyclopedia of Type Strains, Phase IV (KMG-IV): sequencing the most valuable type-strain genomes for metagenomic binning, comparative biology and taxonomic classification.</title>
        <authorList>
            <person name="Goeker M."/>
        </authorList>
    </citation>
    <scope>NUCLEOTIDE SEQUENCE [LARGE SCALE GENOMIC DNA]</scope>
    <source>
        <strain evidence="3 4">DSM 103792</strain>
    </source>
</reference>
<feature type="chain" id="PRO_5020881415" description="DUF6265 domain-containing protein" evidence="1">
    <location>
        <begin position="26"/>
        <end position="168"/>
    </location>
</feature>
<feature type="signal peptide" evidence="1">
    <location>
        <begin position="1"/>
        <end position="25"/>
    </location>
</feature>
<sequence>MKRQWRSGLPSSLLLLCLAASAVQADSPFCFLVGHWQSEENGVVMEELWLPEQHGALHALNRSYPLTPKLDANGQPKRPAFEFLRIEKVGDQWHYLAQPNGRPAVAFALKEVSERHAVFENAEHDFPQRIRYQLDAESHLQVSIAKIDGSGPSMQWRWQRKAGLVTCE</sequence>
<evidence type="ECO:0000313" key="4">
    <source>
        <dbReference type="Proteomes" id="UP000295375"/>
    </source>
</evidence>